<dbReference type="Pfam" id="PF10739">
    <property type="entry name" value="DUF2550"/>
    <property type="match status" value="1"/>
</dbReference>
<keyword evidence="2" id="KW-1185">Reference proteome</keyword>
<proteinExistence type="predicted"/>
<dbReference type="RefSeq" id="WP_286217334.1">
    <property type="nucleotide sequence ID" value="NZ_AP027729.1"/>
</dbReference>
<reference evidence="2" key="1">
    <citation type="journal article" date="2019" name="Int. J. Syst. Evol. Microbiol.">
        <title>The Global Catalogue of Microorganisms (GCM) 10K type strain sequencing project: providing services to taxonomists for standard genome sequencing and annotation.</title>
        <authorList>
            <consortium name="The Broad Institute Genomics Platform"/>
            <consortium name="The Broad Institute Genome Sequencing Center for Infectious Disease"/>
            <person name="Wu L."/>
            <person name="Ma J."/>
        </authorList>
    </citation>
    <scope>NUCLEOTIDE SEQUENCE [LARGE SCALE GENOMIC DNA]</scope>
    <source>
        <strain evidence="2">NBRC 108565</strain>
    </source>
</reference>
<name>A0ABM8G4L2_9CELL</name>
<protein>
    <recommendedName>
        <fullName evidence="3">DUF2550 family protein</fullName>
    </recommendedName>
</protein>
<evidence type="ECO:0008006" key="3">
    <source>
        <dbReference type="Google" id="ProtNLM"/>
    </source>
</evidence>
<dbReference type="EMBL" id="AP027729">
    <property type="protein sequence ID" value="BDZ42969.1"/>
    <property type="molecule type" value="Genomic_DNA"/>
</dbReference>
<dbReference type="Proteomes" id="UP001321475">
    <property type="component" value="Chromosome"/>
</dbReference>
<organism evidence="1 2">
    <name type="scientific">Paraoerskovia sediminicola</name>
    <dbReference type="NCBI Taxonomy" id="1138587"/>
    <lineage>
        <taxon>Bacteria</taxon>
        <taxon>Bacillati</taxon>
        <taxon>Actinomycetota</taxon>
        <taxon>Actinomycetes</taxon>
        <taxon>Micrococcales</taxon>
        <taxon>Cellulomonadaceae</taxon>
        <taxon>Paraoerskovia</taxon>
    </lineage>
</organism>
<gene>
    <name evidence="1" type="ORF">GCM10025865_22680</name>
</gene>
<sequence length="134" mass="14298">MTATALVAIALGAVLLVAVLVGVVRFSGLNRRLGSFECSVVRPSGAARRGLAVYCAGRIEWWPLWSLSVRPAAVWRRGRLVVVDRNPTGRPEESLYLVEGTCGGHPVVLLMSREAYSGLTSWLEAAPSGHGSVV</sequence>
<evidence type="ECO:0000313" key="2">
    <source>
        <dbReference type="Proteomes" id="UP001321475"/>
    </source>
</evidence>
<evidence type="ECO:0000313" key="1">
    <source>
        <dbReference type="EMBL" id="BDZ42969.1"/>
    </source>
</evidence>
<accession>A0ABM8G4L2</accession>
<dbReference type="InterPro" id="IPR019675">
    <property type="entry name" value="DUF2550"/>
</dbReference>